<reference evidence="3 4" key="1">
    <citation type="journal article" date="2016" name="Environ. Microbiol.">
        <title>New Methyloceanibacter diversity from North Sea sediments includes methanotroph containing solely the soluble methane monooxygenase.</title>
        <authorList>
            <person name="Vekeman B."/>
            <person name="Kerckhof F.M."/>
            <person name="Cremers G."/>
            <person name="de Vos P."/>
            <person name="Vandamme P."/>
            <person name="Boon N."/>
            <person name="Op den Camp H.J."/>
            <person name="Heylen K."/>
        </authorList>
    </citation>
    <scope>NUCLEOTIDE SEQUENCE [LARGE SCALE GENOMIC DNA]</scope>
    <source>
        <strain evidence="3 4">R-67174</strain>
    </source>
</reference>
<gene>
    <name evidence="3" type="ORF">AUC68_01080</name>
</gene>
<dbReference type="InterPro" id="IPR037049">
    <property type="entry name" value="DUF1214_C_sf"/>
</dbReference>
<dbReference type="RefSeq" id="WP_069436624.1">
    <property type="nucleotide sequence ID" value="NZ_LPWG01000008.1"/>
</dbReference>
<evidence type="ECO:0000256" key="1">
    <source>
        <dbReference type="SAM" id="MobiDB-lite"/>
    </source>
</evidence>
<sequence>MARAWLAAFGIPANAPKDAVYLIGLDDADGDPLDTAKHNYVIRFKSEKDLPPAKGFWSLTMYDDQYFFIANPLSRYTLSERNKLKKNADGSIDLYLQKDNPDPEKESNWLPAPDAKFIPCSVCIGRMRRSRRCWTAHGGRRSFGKVEGSSEQSFSTAD</sequence>
<dbReference type="Proteomes" id="UP000094501">
    <property type="component" value="Unassembled WGS sequence"/>
</dbReference>
<dbReference type="Pfam" id="PF06742">
    <property type="entry name" value="DUF1214"/>
    <property type="match status" value="1"/>
</dbReference>
<feature type="domain" description="DUF1214" evidence="2">
    <location>
        <begin position="19"/>
        <end position="117"/>
    </location>
</feature>
<feature type="compositionally biased region" description="Polar residues" evidence="1">
    <location>
        <begin position="149"/>
        <end position="158"/>
    </location>
</feature>
<evidence type="ECO:0000259" key="2">
    <source>
        <dbReference type="Pfam" id="PF06742"/>
    </source>
</evidence>
<dbReference type="PANTHER" id="PTHR36509:SF2">
    <property type="entry name" value="BLL3101 PROTEIN"/>
    <property type="match status" value="1"/>
</dbReference>
<evidence type="ECO:0000313" key="4">
    <source>
        <dbReference type="Proteomes" id="UP000094501"/>
    </source>
</evidence>
<dbReference type="EMBL" id="LPWG01000008">
    <property type="protein sequence ID" value="ODS00270.1"/>
    <property type="molecule type" value="Genomic_DNA"/>
</dbReference>
<dbReference type="PANTHER" id="PTHR36509">
    <property type="entry name" value="BLL3101 PROTEIN"/>
    <property type="match status" value="1"/>
</dbReference>
<dbReference type="AlphaFoldDB" id="A0A1E3W3F5"/>
<keyword evidence="4" id="KW-1185">Reference proteome</keyword>
<dbReference type="OrthoDB" id="9777345at2"/>
<dbReference type="Gene3D" id="2.60.120.600">
    <property type="entry name" value="Domain of unknown function DUF1214, C-terminal domain"/>
    <property type="match status" value="1"/>
</dbReference>
<dbReference type="STRING" id="1774968.AUC68_01080"/>
<dbReference type="SUPFAM" id="SSF160935">
    <property type="entry name" value="VPA0735-like"/>
    <property type="match status" value="1"/>
</dbReference>
<organism evidence="3 4">
    <name type="scientific">Methyloceanibacter methanicus</name>
    <dbReference type="NCBI Taxonomy" id="1774968"/>
    <lineage>
        <taxon>Bacteria</taxon>
        <taxon>Pseudomonadati</taxon>
        <taxon>Pseudomonadota</taxon>
        <taxon>Alphaproteobacteria</taxon>
        <taxon>Hyphomicrobiales</taxon>
        <taxon>Hyphomicrobiaceae</taxon>
        <taxon>Methyloceanibacter</taxon>
    </lineage>
</organism>
<accession>A0A1E3W3F5</accession>
<proteinExistence type="predicted"/>
<name>A0A1E3W3F5_9HYPH</name>
<evidence type="ECO:0000313" key="3">
    <source>
        <dbReference type="EMBL" id="ODS00270.1"/>
    </source>
</evidence>
<protein>
    <recommendedName>
        <fullName evidence="2">DUF1214 domain-containing protein</fullName>
    </recommendedName>
</protein>
<feature type="region of interest" description="Disordered" evidence="1">
    <location>
        <begin position="139"/>
        <end position="158"/>
    </location>
</feature>
<comment type="caution">
    <text evidence="3">The sequence shown here is derived from an EMBL/GenBank/DDBJ whole genome shotgun (WGS) entry which is preliminary data.</text>
</comment>
<dbReference type="InterPro" id="IPR010621">
    <property type="entry name" value="DUF1214"/>
</dbReference>